<name>A0A1I7WQ93_HETBA</name>
<keyword evidence="2" id="KW-1185">Reference proteome</keyword>
<feature type="coiled-coil region" evidence="1">
    <location>
        <begin position="51"/>
        <end position="122"/>
    </location>
</feature>
<sequence>MESEGSPESVCHSLMRTFPAGYIPQSNRPFTTESNIIEQFSATISSLETSNSKRSNEINELSNRVQKAKLRERELSERVSGWVTFLREEKDKNYLRQLKNELNEMQTNLQEWDNKCKEVMEETRKTRLMKEILEEKLLKQQEIERDAKLKCNYLTTLLNNLTSLKGKEEFRE</sequence>
<proteinExistence type="predicted"/>
<accession>A0A1I7WQ93</accession>
<evidence type="ECO:0000256" key="1">
    <source>
        <dbReference type="SAM" id="Coils"/>
    </source>
</evidence>
<evidence type="ECO:0000313" key="3">
    <source>
        <dbReference type="WBParaSite" id="Hba_07310"/>
    </source>
</evidence>
<protein>
    <submittedName>
        <fullName evidence="3">TNFAIP3-interacting protein 3</fullName>
    </submittedName>
</protein>
<dbReference type="WBParaSite" id="Hba_07310">
    <property type="protein sequence ID" value="Hba_07310"/>
    <property type="gene ID" value="Hba_07310"/>
</dbReference>
<reference evidence="3" key="1">
    <citation type="submission" date="2016-11" db="UniProtKB">
        <authorList>
            <consortium name="WormBaseParasite"/>
        </authorList>
    </citation>
    <scope>IDENTIFICATION</scope>
</reference>
<dbReference type="AlphaFoldDB" id="A0A1I7WQ93"/>
<organism evidence="2 3">
    <name type="scientific">Heterorhabditis bacteriophora</name>
    <name type="common">Entomopathogenic nematode worm</name>
    <dbReference type="NCBI Taxonomy" id="37862"/>
    <lineage>
        <taxon>Eukaryota</taxon>
        <taxon>Metazoa</taxon>
        <taxon>Ecdysozoa</taxon>
        <taxon>Nematoda</taxon>
        <taxon>Chromadorea</taxon>
        <taxon>Rhabditida</taxon>
        <taxon>Rhabditina</taxon>
        <taxon>Rhabditomorpha</taxon>
        <taxon>Strongyloidea</taxon>
        <taxon>Heterorhabditidae</taxon>
        <taxon>Heterorhabditis</taxon>
    </lineage>
</organism>
<dbReference type="Proteomes" id="UP000095283">
    <property type="component" value="Unplaced"/>
</dbReference>
<evidence type="ECO:0000313" key="2">
    <source>
        <dbReference type="Proteomes" id="UP000095283"/>
    </source>
</evidence>
<keyword evidence="1" id="KW-0175">Coiled coil</keyword>